<keyword evidence="2" id="KW-1185">Reference proteome</keyword>
<comment type="caution">
    <text evidence="1">The sequence shown here is derived from an EMBL/GenBank/DDBJ whole genome shotgun (WGS) entry which is preliminary data.</text>
</comment>
<protein>
    <submittedName>
        <fullName evidence="1">Uncharacterized protein</fullName>
    </submittedName>
</protein>
<gene>
    <name evidence="1" type="ORF">HPB47_021441</name>
</gene>
<sequence>MSSLPRVQKERASCECAYLFATLGEENGGGSSLAPGRPASGATPTPGTEDWEAVPRHPSLLPCPLFIGASSRVVECLLGESGRRRPERGPVETLRGRAGWERGVPGRPSKRAGSCLEGLPQRLPLHRCTRGSPFSPPDL</sequence>
<dbReference type="Proteomes" id="UP000805193">
    <property type="component" value="Unassembled WGS sequence"/>
</dbReference>
<name>A0AC60QCR5_IXOPE</name>
<evidence type="ECO:0000313" key="1">
    <source>
        <dbReference type="EMBL" id="KAG0431795.1"/>
    </source>
</evidence>
<proteinExistence type="predicted"/>
<organism evidence="1 2">
    <name type="scientific">Ixodes persulcatus</name>
    <name type="common">Taiga tick</name>
    <dbReference type="NCBI Taxonomy" id="34615"/>
    <lineage>
        <taxon>Eukaryota</taxon>
        <taxon>Metazoa</taxon>
        <taxon>Ecdysozoa</taxon>
        <taxon>Arthropoda</taxon>
        <taxon>Chelicerata</taxon>
        <taxon>Arachnida</taxon>
        <taxon>Acari</taxon>
        <taxon>Parasitiformes</taxon>
        <taxon>Ixodida</taxon>
        <taxon>Ixodoidea</taxon>
        <taxon>Ixodidae</taxon>
        <taxon>Ixodinae</taxon>
        <taxon>Ixodes</taxon>
    </lineage>
</organism>
<dbReference type="EMBL" id="JABSTQ010009193">
    <property type="protein sequence ID" value="KAG0431795.1"/>
    <property type="molecule type" value="Genomic_DNA"/>
</dbReference>
<evidence type="ECO:0000313" key="2">
    <source>
        <dbReference type="Proteomes" id="UP000805193"/>
    </source>
</evidence>
<accession>A0AC60QCR5</accession>
<reference evidence="1 2" key="1">
    <citation type="journal article" date="2020" name="Cell">
        <title>Large-Scale Comparative Analyses of Tick Genomes Elucidate Their Genetic Diversity and Vector Capacities.</title>
        <authorList>
            <consortium name="Tick Genome and Microbiome Consortium (TIGMIC)"/>
            <person name="Jia N."/>
            <person name="Wang J."/>
            <person name="Shi W."/>
            <person name="Du L."/>
            <person name="Sun Y."/>
            <person name="Zhan W."/>
            <person name="Jiang J.F."/>
            <person name="Wang Q."/>
            <person name="Zhang B."/>
            <person name="Ji P."/>
            <person name="Bell-Sakyi L."/>
            <person name="Cui X.M."/>
            <person name="Yuan T.T."/>
            <person name="Jiang B.G."/>
            <person name="Yang W.F."/>
            <person name="Lam T.T."/>
            <person name="Chang Q.C."/>
            <person name="Ding S.J."/>
            <person name="Wang X.J."/>
            <person name="Zhu J.G."/>
            <person name="Ruan X.D."/>
            <person name="Zhao L."/>
            <person name="Wei J.T."/>
            <person name="Ye R.Z."/>
            <person name="Que T.C."/>
            <person name="Du C.H."/>
            <person name="Zhou Y.H."/>
            <person name="Cheng J.X."/>
            <person name="Dai P.F."/>
            <person name="Guo W.B."/>
            <person name="Han X.H."/>
            <person name="Huang E.J."/>
            <person name="Li L.F."/>
            <person name="Wei W."/>
            <person name="Gao Y.C."/>
            <person name="Liu J.Z."/>
            <person name="Shao H.Z."/>
            <person name="Wang X."/>
            <person name="Wang C.C."/>
            <person name="Yang T.C."/>
            <person name="Huo Q.B."/>
            <person name="Li W."/>
            <person name="Chen H.Y."/>
            <person name="Chen S.E."/>
            <person name="Zhou L.G."/>
            <person name="Ni X.B."/>
            <person name="Tian J.H."/>
            <person name="Sheng Y."/>
            <person name="Liu T."/>
            <person name="Pan Y.S."/>
            <person name="Xia L.Y."/>
            <person name="Li J."/>
            <person name="Zhao F."/>
            <person name="Cao W.C."/>
        </authorList>
    </citation>
    <scope>NUCLEOTIDE SEQUENCE [LARGE SCALE GENOMIC DNA]</scope>
    <source>
        <strain evidence="1">Iper-2018</strain>
    </source>
</reference>